<dbReference type="InterPro" id="IPR039127">
    <property type="entry name" value="Trm112"/>
</dbReference>
<name>A0A9W8B8V7_9FUNG</name>
<dbReference type="Pfam" id="PF03966">
    <property type="entry name" value="Trm112p"/>
    <property type="match status" value="1"/>
</dbReference>
<reference evidence="2" key="1">
    <citation type="submission" date="2022-07" db="EMBL/GenBank/DDBJ databases">
        <title>Phylogenomic reconstructions and comparative analyses of Kickxellomycotina fungi.</title>
        <authorList>
            <person name="Reynolds N.K."/>
            <person name="Stajich J.E."/>
            <person name="Barry K."/>
            <person name="Grigoriev I.V."/>
            <person name="Crous P."/>
            <person name="Smith M.E."/>
        </authorList>
    </citation>
    <scope>NUCLEOTIDE SEQUENCE</scope>
    <source>
        <strain evidence="2">RSA 567</strain>
    </source>
</reference>
<dbReference type="AlphaFoldDB" id="A0A9W8B8V7"/>
<dbReference type="Gene3D" id="2.20.25.10">
    <property type="match status" value="1"/>
</dbReference>
<evidence type="ECO:0000313" key="2">
    <source>
        <dbReference type="EMBL" id="KAJ1983471.1"/>
    </source>
</evidence>
<dbReference type="InterPro" id="IPR005651">
    <property type="entry name" value="Trm112-like"/>
</dbReference>
<dbReference type="PANTHER" id="PTHR12773">
    <property type="entry name" value="UPF0315 PROTEIN-RELATED"/>
    <property type="match status" value="1"/>
</dbReference>
<comment type="similarity">
    <text evidence="1">Belongs to the TRM112 family.</text>
</comment>
<dbReference type="EMBL" id="JANBQB010000054">
    <property type="protein sequence ID" value="KAJ1983471.1"/>
    <property type="molecule type" value="Genomic_DNA"/>
</dbReference>
<dbReference type="GO" id="GO:0046982">
    <property type="term" value="F:protein heterodimerization activity"/>
    <property type="evidence" value="ECO:0007669"/>
    <property type="project" value="InterPro"/>
</dbReference>
<dbReference type="GO" id="GO:0070476">
    <property type="term" value="P:rRNA (guanine-N7)-methylation"/>
    <property type="evidence" value="ECO:0007669"/>
    <property type="project" value="TreeGrafter"/>
</dbReference>
<dbReference type="OrthoDB" id="2187549at2759"/>
<dbReference type="PANTHER" id="PTHR12773:SF0">
    <property type="entry name" value="MULTIFUNCTIONAL METHYLTRANSFERASE SUBUNIT TRM112-LIKE PROTEIN"/>
    <property type="match status" value="1"/>
</dbReference>
<dbReference type="Proteomes" id="UP001151582">
    <property type="component" value="Unassembled WGS sequence"/>
</dbReference>
<dbReference type="GO" id="GO:0030488">
    <property type="term" value="P:tRNA methylation"/>
    <property type="evidence" value="ECO:0007669"/>
    <property type="project" value="TreeGrafter"/>
</dbReference>
<evidence type="ECO:0008006" key="4">
    <source>
        <dbReference type="Google" id="ProtNLM"/>
    </source>
</evidence>
<organism evidence="2 3">
    <name type="scientific">Dimargaris verticillata</name>
    <dbReference type="NCBI Taxonomy" id="2761393"/>
    <lineage>
        <taxon>Eukaryota</taxon>
        <taxon>Fungi</taxon>
        <taxon>Fungi incertae sedis</taxon>
        <taxon>Zoopagomycota</taxon>
        <taxon>Kickxellomycotina</taxon>
        <taxon>Dimargaritomycetes</taxon>
        <taxon>Dimargaritales</taxon>
        <taxon>Dimargaritaceae</taxon>
        <taxon>Dimargaris</taxon>
    </lineage>
</organism>
<comment type="caution">
    <text evidence="2">The sequence shown here is derived from an EMBL/GenBank/DDBJ whole genome shotgun (WGS) entry which is preliminary data.</text>
</comment>
<evidence type="ECO:0000256" key="1">
    <source>
        <dbReference type="ARBA" id="ARBA00007980"/>
    </source>
</evidence>
<evidence type="ECO:0000313" key="3">
    <source>
        <dbReference type="Proteomes" id="UP001151582"/>
    </source>
</evidence>
<keyword evidence="3" id="KW-1185">Reference proteome</keyword>
<accession>A0A9W8B8V7</accession>
<proteinExistence type="inferred from homology"/>
<sequence length="118" mass="13262">MLQCHVKGCNDPSLSFPLQLKDVELEQVETEQNDDLLANLLQKIDWNALQMTATELGLASLPETIPDDPDSDEAFMIKLHEVLMEMNITQGKMECRGCGHVYPIKDGIPNMLLAEHEI</sequence>
<gene>
    <name evidence="2" type="ORF">H4R34_001268</name>
</gene>
<protein>
    <recommendedName>
        <fullName evidence="4">Trm112p-domain-containing protein</fullName>
    </recommendedName>
</protein>
<dbReference type="SUPFAM" id="SSF158997">
    <property type="entry name" value="Trm112p-like"/>
    <property type="match status" value="1"/>
</dbReference>